<evidence type="ECO:0000313" key="1">
    <source>
        <dbReference type="EMBL" id="GAA5189795.1"/>
    </source>
</evidence>
<comment type="caution">
    <text evidence="1">The sequence shown here is derived from an EMBL/GenBank/DDBJ whole genome shotgun (WGS) entry which is preliminary data.</text>
</comment>
<evidence type="ECO:0000313" key="2">
    <source>
        <dbReference type="Proteomes" id="UP001501570"/>
    </source>
</evidence>
<sequence length="104" mass="11046">MPPSYRFPCARCYGQPGYGSSPFAHGIKRRHAVAPAPDAVVSVSGIAQKSCPPEHEKFRPRHRADGGNTQLVVAGYHRNNTAMYIFATSTAGPATPERVAGPAA</sequence>
<dbReference type="Proteomes" id="UP001501570">
    <property type="component" value="Unassembled WGS sequence"/>
</dbReference>
<gene>
    <name evidence="1" type="ORF">GCM10023322_43300</name>
</gene>
<proteinExistence type="predicted"/>
<dbReference type="EMBL" id="BAABJQ010000013">
    <property type="protein sequence ID" value="GAA5189795.1"/>
    <property type="molecule type" value="Genomic_DNA"/>
</dbReference>
<reference evidence="2" key="1">
    <citation type="journal article" date="2019" name="Int. J. Syst. Evol. Microbiol.">
        <title>The Global Catalogue of Microorganisms (GCM) 10K type strain sequencing project: providing services to taxonomists for standard genome sequencing and annotation.</title>
        <authorList>
            <consortium name="The Broad Institute Genomics Platform"/>
            <consortium name="The Broad Institute Genome Sequencing Center for Infectious Disease"/>
            <person name="Wu L."/>
            <person name="Ma J."/>
        </authorList>
    </citation>
    <scope>NUCLEOTIDE SEQUENCE [LARGE SCALE GENOMIC DNA]</scope>
    <source>
        <strain evidence="2">JCM 18304</strain>
    </source>
</reference>
<accession>A0ABP9S2R4</accession>
<keyword evidence="2" id="KW-1185">Reference proteome</keyword>
<name>A0ABP9S2R4_9ACTN</name>
<protein>
    <submittedName>
        <fullName evidence="1">Uncharacterized protein</fullName>
    </submittedName>
</protein>
<organism evidence="1 2">
    <name type="scientific">Rugosimonospora acidiphila</name>
    <dbReference type="NCBI Taxonomy" id="556531"/>
    <lineage>
        <taxon>Bacteria</taxon>
        <taxon>Bacillati</taxon>
        <taxon>Actinomycetota</taxon>
        <taxon>Actinomycetes</taxon>
        <taxon>Micromonosporales</taxon>
        <taxon>Micromonosporaceae</taxon>
        <taxon>Rugosimonospora</taxon>
    </lineage>
</organism>